<evidence type="ECO:0000313" key="3">
    <source>
        <dbReference type="Proteomes" id="UP001445335"/>
    </source>
</evidence>
<evidence type="ECO:0000256" key="1">
    <source>
        <dbReference type="SAM" id="Phobius"/>
    </source>
</evidence>
<name>A0AAW1QLM2_9CHLO</name>
<dbReference type="GO" id="GO:0008374">
    <property type="term" value="F:O-acyltransferase activity"/>
    <property type="evidence" value="ECO:0007669"/>
    <property type="project" value="InterPro"/>
</dbReference>
<dbReference type="SUPFAM" id="SSF53474">
    <property type="entry name" value="alpha/beta-Hydrolases"/>
    <property type="match status" value="1"/>
</dbReference>
<dbReference type="Gene3D" id="3.40.50.1820">
    <property type="entry name" value="alpha/beta hydrolase"/>
    <property type="match status" value="1"/>
</dbReference>
<protein>
    <recommendedName>
        <fullName evidence="4">Phospholipid:diacylglycerol acyltransferase</fullName>
    </recommendedName>
</protein>
<comment type="caution">
    <text evidence="2">The sequence shown here is derived from an EMBL/GenBank/DDBJ whole genome shotgun (WGS) entry which is preliminary data.</text>
</comment>
<evidence type="ECO:0000313" key="2">
    <source>
        <dbReference type="EMBL" id="KAK9822390.1"/>
    </source>
</evidence>
<organism evidence="2 3">
    <name type="scientific">Elliptochloris bilobata</name>
    <dbReference type="NCBI Taxonomy" id="381761"/>
    <lineage>
        <taxon>Eukaryota</taxon>
        <taxon>Viridiplantae</taxon>
        <taxon>Chlorophyta</taxon>
        <taxon>core chlorophytes</taxon>
        <taxon>Trebouxiophyceae</taxon>
        <taxon>Trebouxiophyceae incertae sedis</taxon>
        <taxon>Elliptochloris clade</taxon>
        <taxon>Elliptochloris</taxon>
    </lineage>
</organism>
<dbReference type="GO" id="GO:0006629">
    <property type="term" value="P:lipid metabolic process"/>
    <property type="evidence" value="ECO:0007669"/>
    <property type="project" value="InterPro"/>
</dbReference>
<gene>
    <name evidence="2" type="ORF">WJX81_007759</name>
</gene>
<sequence length="663" mass="73439">MESTACQTDDSLLKGGHRKKKPSAFWWWALAVLVLSLFLSKRKMVQRRLEPLMEPMVERLQSMNINVTQLELPHGVRLPAVFRQENPPRPGRKLRKRGLGPKHPVIIVPGFVTSGLELWHGVACAIKYFRQRIWGSMGMTQSLIGDKDCWLQHMALDSATGLDPEGVALRATEGLFGVDYFFPGYFVWAKLIEALADLGYDANNIIGETYDWRLAVPNMERRDGYFTRLKVRVETTHQLHGEKVVVVSHSWGDNVFRAFMRWAAAGDPEWVERHVAAYVNIAGPTLGVPKAITALLSGETRDTAELGLIGAYLSDNFVPRNQRVKLFRTWGSGIGMLPAGGTAAWGNATWAPDDTPDMAARNLTYGVMLTEVRVDERAQAHGKAVQPAAEKGPDAGLAESVRSWVQHLLDRNDTDVDLVIKKHDVREAVDILVEDGGARFKEQVQTWGAVYEENAKSCDVDPEDPATWHVDPLRCPLPHAPSLQLFCLYGVGKPTERAYQYLNLQTEELLEKSEDADREQPQNEVFWKIDLGATDKKVEDAPLDRGVRASDGDGTVPLLSLGALCARHWREPRLNPSGMRVVTREFPHEPFQNLIELRGGPKSADHVDILGNAGGGPKSADHVDILGNAGVLEDIGLIAAGHGAELQDRFASRVRDIAAAINV</sequence>
<reference evidence="2 3" key="1">
    <citation type="journal article" date="2024" name="Nat. Commun.">
        <title>Phylogenomics reveals the evolutionary origins of lichenization in chlorophyte algae.</title>
        <authorList>
            <person name="Puginier C."/>
            <person name="Libourel C."/>
            <person name="Otte J."/>
            <person name="Skaloud P."/>
            <person name="Haon M."/>
            <person name="Grisel S."/>
            <person name="Petersen M."/>
            <person name="Berrin J.G."/>
            <person name="Delaux P.M."/>
            <person name="Dal Grande F."/>
            <person name="Keller J."/>
        </authorList>
    </citation>
    <scope>NUCLEOTIDE SEQUENCE [LARGE SCALE GENOMIC DNA]</scope>
    <source>
        <strain evidence="2 3">SAG 245.80</strain>
    </source>
</reference>
<keyword evidence="1" id="KW-0472">Membrane</keyword>
<dbReference type="Proteomes" id="UP001445335">
    <property type="component" value="Unassembled WGS sequence"/>
</dbReference>
<dbReference type="Pfam" id="PF02450">
    <property type="entry name" value="LCAT"/>
    <property type="match status" value="1"/>
</dbReference>
<keyword evidence="3" id="KW-1185">Reference proteome</keyword>
<evidence type="ECO:0008006" key="4">
    <source>
        <dbReference type="Google" id="ProtNLM"/>
    </source>
</evidence>
<dbReference type="AlphaFoldDB" id="A0AAW1QLM2"/>
<feature type="transmembrane region" description="Helical" evidence="1">
    <location>
        <begin position="24"/>
        <end position="40"/>
    </location>
</feature>
<keyword evidence="1" id="KW-0812">Transmembrane</keyword>
<dbReference type="PANTHER" id="PTHR11440">
    <property type="entry name" value="LECITHIN-CHOLESTEROL ACYLTRANSFERASE-RELATED"/>
    <property type="match status" value="1"/>
</dbReference>
<dbReference type="InterPro" id="IPR029058">
    <property type="entry name" value="AB_hydrolase_fold"/>
</dbReference>
<proteinExistence type="predicted"/>
<keyword evidence="1" id="KW-1133">Transmembrane helix</keyword>
<accession>A0AAW1QLM2</accession>
<dbReference type="InterPro" id="IPR003386">
    <property type="entry name" value="LACT/PDAT_acylTrfase"/>
</dbReference>
<dbReference type="EMBL" id="JALJOU010000088">
    <property type="protein sequence ID" value="KAK9822390.1"/>
    <property type="molecule type" value="Genomic_DNA"/>
</dbReference>